<evidence type="ECO:0000256" key="1">
    <source>
        <dbReference type="ARBA" id="ARBA00001933"/>
    </source>
</evidence>
<evidence type="ECO:0000256" key="3">
    <source>
        <dbReference type="ARBA" id="ARBA00022679"/>
    </source>
</evidence>
<dbReference type="PANTHER" id="PTHR11601:SF34">
    <property type="entry name" value="CYSTEINE DESULFURASE"/>
    <property type="match status" value="1"/>
</dbReference>
<keyword evidence="5" id="KW-0663">Pyridoxal phosphate</keyword>
<dbReference type="InterPro" id="IPR015421">
    <property type="entry name" value="PyrdxlP-dep_Trfase_major"/>
</dbReference>
<dbReference type="PIRSF" id="PIRSF005572">
    <property type="entry name" value="NifS"/>
    <property type="match status" value="1"/>
</dbReference>
<evidence type="ECO:0000313" key="10">
    <source>
        <dbReference type="Proteomes" id="UP000675920"/>
    </source>
</evidence>
<proteinExistence type="inferred from homology"/>
<dbReference type="AlphaFoldDB" id="A0A8B6X1S7"/>
<evidence type="ECO:0000259" key="9">
    <source>
        <dbReference type="Pfam" id="PF00266"/>
    </source>
</evidence>
<dbReference type="InterPro" id="IPR000192">
    <property type="entry name" value="Aminotrans_V_dom"/>
</dbReference>
<comment type="cofactor">
    <cofactor evidence="1">
        <name>pyridoxal 5'-phosphate</name>
        <dbReference type="ChEBI" id="CHEBI:597326"/>
    </cofactor>
</comment>
<dbReference type="InterPro" id="IPR015424">
    <property type="entry name" value="PyrdxlP-dep_Trfase"/>
</dbReference>
<evidence type="ECO:0000256" key="6">
    <source>
        <dbReference type="ARBA" id="ARBA00023004"/>
    </source>
</evidence>
<evidence type="ECO:0000256" key="5">
    <source>
        <dbReference type="ARBA" id="ARBA00022898"/>
    </source>
</evidence>
<dbReference type="SUPFAM" id="SSF53383">
    <property type="entry name" value="PLP-dependent transferases"/>
    <property type="match status" value="1"/>
</dbReference>
<comment type="catalytic activity">
    <reaction evidence="8">
        <text>(sulfur carrier)-H + L-cysteine = (sulfur carrier)-SH + L-alanine</text>
        <dbReference type="Rhea" id="RHEA:43892"/>
        <dbReference type="Rhea" id="RHEA-COMP:14737"/>
        <dbReference type="Rhea" id="RHEA-COMP:14739"/>
        <dbReference type="ChEBI" id="CHEBI:29917"/>
        <dbReference type="ChEBI" id="CHEBI:35235"/>
        <dbReference type="ChEBI" id="CHEBI:57972"/>
        <dbReference type="ChEBI" id="CHEBI:64428"/>
        <dbReference type="EC" id="2.8.1.7"/>
    </reaction>
</comment>
<dbReference type="Gene3D" id="3.90.1150.10">
    <property type="entry name" value="Aspartate Aminotransferase, domain 1"/>
    <property type="match status" value="1"/>
</dbReference>
<keyword evidence="4" id="KW-0479">Metal-binding</keyword>
<organism evidence="10 11">
    <name type="scientific">Derxia gummosa DSM 723</name>
    <dbReference type="NCBI Taxonomy" id="1121388"/>
    <lineage>
        <taxon>Bacteria</taxon>
        <taxon>Pseudomonadati</taxon>
        <taxon>Pseudomonadota</taxon>
        <taxon>Betaproteobacteria</taxon>
        <taxon>Burkholderiales</taxon>
        <taxon>Alcaligenaceae</taxon>
        <taxon>Derxia</taxon>
    </lineage>
</organism>
<dbReference type="GO" id="GO:0051536">
    <property type="term" value="F:iron-sulfur cluster binding"/>
    <property type="evidence" value="ECO:0007669"/>
    <property type="project" value="UniProtKB-KW"/>
</dbReference>
<keyword evidence="6" id="KW-0408">Iron</keyword>
<dbReference type="Gene3D" id="1.10.260.50">
    <property type="match status" value="1"/>
</dbReference>
<dbReference type="InterPro" id="IPR015422">
    <property type="entry name" value="PyrdxlP-dep_Trfase_small"/>
</dbReference>
<keyword evidence="7" id="KW-0411">Iron-sulfur</keyword>
<dbReference type="RefSeq" id="WP_028310391.1">
    <property type="nucleotide sequence ID" value="NZ_AXWS01000007.1"/>
</dbReference>
<dbReference type="Proteomes" id="UP000675920">
    <property type="component" value="Unplaced"/>
</dbReference>
<comment type="similarity">
    <text evidence="2">Belongs to the class-V pyridoxal-phosphate-dependent aminotransferase family. NifS/IscS subfamily.</text>
</comment>
<feature type="domain" description="Aminotransferase class V" evidence="9">
    <location>
        <begin position="6"/>
        <end position="367"/>
    </location>
</feature>
<dbReference type="GO" id="GO:0031071">
    <property type="term" value="F:cysteine desulfurase activity"/>
    <property type="evidence" value="ECO:0007669"/>
    <property type="project" value="UniProtKB-EC"/>
</dbReference>
<keyword evidence="10" id="KW-1185">Reference proteome</keyword>
<dbReference type="OrthoDB" id="9808002at2"/>
<evidence type="ECO:0000256" key="4">
    <source>
        <dbReference type="ARBA" id="ARBA00022723"/>
    </source>
</evidence>
<reference evidence="11" key="1">
    <citation type="journal article" date="2000" name="Adv. Enzymol. Relat. Areas Mol. Biol.">
        <title>The molecular evolution of pyridoxal-5'-phosphate-dependent enzymes.</title>
        <authorList>
            <person name="Mehta P.K."/>
            <person name="Christen P."/>
        </authorList>
    </citation>
    <scope>NUCLEOTIDE SEQUENCE</scope>
</reference>
<evidence type="ECO:0000256" key="7">
    <source>
        <dbReference type="ARBA" id="ARBA00023014"/>
    </source>
</evidence>
<evidence type="ECO:0000313" key="11">
    <source>
        <dbReference type="RefSeq" id="WP_028310391.1"/>
    </source>
</evidence>
<dbReference type="GO" id="GO:0046872">
    <property type="term" value="F:metal ion binding"/>
    <property type="evidence" value="ECO:0007669"/>
    <property type="project" value="UniProtKB-KW"/>
</dbReference>
<dbReference type="Gene3D" id="3.40.640.10">
    <property type="entry name" value="Type I PLP-dependent aspartate aminotransferase-like (Major domain)"/>
    <property type="match status" value="1"/>
</dbReference>
<reference evidence="11" key="2">
    <citation type="submission" date="2025-08" db="UniProtKB">
        <authorList>
            <consortium name="RefSeq"/>
        </authorList>
    </citation>
    <scope>IDENTIFICATION</scope>
</reference>
<accession>A0A8B6X1S7</accession>
<name>A0A8B6X1S7_9BURK</name>
<protein>
    <submittedName>
        <fullName evidence="11">Cysteine desulfurase family protein</fullName>
    </submittedName>
</protein>
<evidence type="ECO:0000256" key="8">
    <source>
        <dbReference type="ARBA" id="ARBA00050776"/>
    </source>
</evidence>
<keyword evidence="3" id="KW-0808">Transferase</keyword>
<dbReference type="PANTHER" id="PTHR11601">
    <property type="entry name" value="CYSTEINE DESULFURYLASE FAMILY MEMBER"/>
    <property type="match status" value="1"/>
</dbReference>
<sequence>MDANWIYLDNNATTAPAPEVVAAINDCLLNSWGNASSSHAVGQISKQKLVAARATIAKFLGCKPAEVIFTSGATESNHMAILGALQRGESRRLVMSAGEHASMQKLARTLAGQGVTVDFIPVTADGTLDLDAAKALIRPDAALVSVMSANNETGVLMPVAEIAALCKAAGVPLHVDATQSVGKLPFGFAESGADLVSVSAHKLRGPKGVGVLLMKSGLAWPALFAGSQERNRRGGTENLPGIAGFAAACERLATGTETIPETAARVAAMRDCLEAGLKAAIPGTVVFAAGAPRLPNTLYLRFGAIDADVVLNRIEKLGVIASSGSACSAGGSEPSALLVAMGVPRDLALCAVRLSLSDATTDAEIARVIEAIPAALGPLLGEQSDPGGKQLAA</sequence>
<dbReference type="Pfam" id="PF00266">
    <property type="entry name" value="Aminotran_5"/>
    <property type="match status" value="1"/>
</dbReference>
<evidence type="ECO:0000256" key="2">
    <source>
        <dbReference type="ARBA" id="ARBA00006490"/>
    </source>
</evidence>
<dbReference type="InterPro" id="IPR016454">
    <property type="entry name" value="Cysteine_dSase"/>
</dbReference>